<dbReference type="GO" id="GO:0047324">
    <property type="term" value="F:phosphoenolpyruvate-glycerone phosphotransferase activity"/>
    <property type="evidence" value="ECO:0007669"/>
    <property type="project" value="InterPro"/>
</dbReference>
<dbReference type="Pfam" id="PF03610">
    <property type="entry name" value="EIIA-man"/>
    <property type="match status" value="1"/>
</dbReference>
<dbReference type="PROSITE" id="PS51096">
    <property type="entry name" value="PTS_EIIA_TYPE_4"/>
    <property type="match status" value="1"/>
</dbReference>
<accession>A0A192GZC2</accession>
<dbReference type="AlphaFoldDB" id="A0A192GZC2"/>
<dbReference type="InterPro" id="IPR036662">
    <property type="entry name" value="PTS_EIIA_man-typ_sf"/>
</dbReference>
<dbReference type="GO" id="GO:0009401">
    <property type="term" value="P:phosphoenolpyruvate-dependent sugar phosphotransferase system"/>
    <property type="evidence" value="ECO:0007669"/>
    <property type="project" value="InterPro"/>
</dbReference>
<dbReference type="KEGG" id="lbt:AYR52_01145"/>
<dbReference type="PANTHER" id="PTHR38594">
    <property type="entry name" value="PEP-DEPENDENT DIHYDROXYACETONE KINASE, PHOSPHORYL DONOR SUBUNIT DHAM"/>
    <property type="match status" value="1"/>
</dbReference>
<dbReference type="PANTHER" id="PTHR38594:SF1">
    <property type="entry name" value="PEP-DEPENDENT DIHYDROXYACETONE KINASE, PHOSPHORYL DONOR SUBUNIT DHAM"/>
    <property type="match status" value="1"/>
</dbReference>
<dbReference type="Proteomes" id="UP000078582">
    <property type="component" value="Chromosome"/>
</dbReference>
<dbReference type="GeneID" id="42980684"/>
<sequence length="123" mass="12958">MSLGIIIVTHTPEMAEGLARLLRHIAKNVPVTFAGGNSMGQIGTSMSQVQLAVNTNEATELLAFYDFGSARRNVELASAFSAKPIHLYDVALVEGAHTAAVSLQAGVDRAGLDKQLLALQVKA</sequence>
<name>A0A192GZC2_9LACO</name>
<organism evidence="1 2">
    <name type="scientific">Loigolactobacillus backii</name>
    <dbReference type="NCBI Taxonomy" id="375175"/>
    <lineage>
        <taxon>Bacteria</taxon>
        <taxon>Bacillati</taxon>
        <taxon>Bacillota</taxon>
        <taxon>Bacilli</taxon>
        <taxon>Lactobacillales</taxon>
        <taxon>Lactobacillaceae</taxon>
        <taxon>Loigolactobacillus</taxon>
    </lineage>
</organism>
<evidence type="ECO:0000313" key="2">
    <source>
        <dbReference type="Proteomes" id="UP000078582"/>
    </source>
</evidence>
<dbReference type="RefSeq" id="WP_068222721.1">
    <property type="nucleotide sequence ID" value="NZ_CP014623.1"/>
</dbReference>
<reference evidence="1 2" key="1">
    <citation type="submission" date="2016-03" db="EMBL/GenBank/DDBJ databases">
        <title>Pediococcus and Lactobacillus from brewery environment - whole genome sequencing and assembly.</title>
        <authorList>
            <person name="Behr J."/>
            <person name="Geissler A.J."/>
            <person name="Vogel R.F."/>
        </authorList>
    </citation>
    <scope>NUCLEOTIDE SEQUENCE [LARGE SCALE GENOMIC DNA]</scope>
    <source>
        <strain evidence="1 2">TMW 1.1989</strain>
    </source>
</reference>
<dbReference type="InterPro" id="IPR004701">
    <property type="entry name" value="PTS_EIIA_man-typ"/>
</dbReference>
<dbReference type="SUPFAM" id="SSF53062">
    <property type="entry name" value="PTS system fructose IIA component-like"/>
    <property type="match status" value="1"/>
</dbReference>
<protein>
    <submittedName>
        <fullName evidence="1">PTS mannnose family transporter subunit IIA</fullName>
    </submittedName>
</protein>
<dbReference type="GO" id="GO:0019563">
    <property type="term" value="P:glycerol catabolic process"/>
    <property type="evidence" value="ECO:0007669"/>
    <property type="project" value="InterPro"/>
</dbReference>
<proteinExistence type="predicted"/>
<keyword evidence="2" id="KW-1185">Reference proteome</keyword>
<gene>
    <name evidence="1" type="ORF">AYR53_00345</name>
</gene>
<dbReference type="Gene3D" id="3.40.50.510">
    <property type="entry name" value="Phosphotransferase system, mannose-type IIA component"/>
    <property type="match status" value="1"/>
</dbReference>
<evidence type="ECO:0000313" key="1">
    <source>
        <dbReference type="EMBL" id="ANK61337.1"/>
    </source>
</evidence>
<dbReference type="GO" id="GO:0016020">
    <property type="term" value="C:membrane"/>
    <property type="evidence" value="ECO:0007669"/>
    <property type="project" value="InterPro"/>
</dbReference>
<dbReference type="EMBL" id="CP014873">
    <property type="protein sequence ID" value="ANK61337.1"/>
    <property type="molecule type" value="Genomic_DNA"/>
</dbReference>
<dbReference type="STRING" id="375175.AYR53_00345"/>
<dbReference type="OrthoDB" id="7065393at2"/>
<dbReference type="InterPro" id="IPR039643">
    <property type="entry name" value="DhaM"/>
</dbReference>